<dbReference type="SUPFAM" id="SSF52172">
    <property type="entry name" value="CheY-like"/>
    <property type="match status" value="1"/>
</dbReference>
<feature type="domain" description="HTH luxR-type" evidence="4">
    <location>
        <begin position="161"/>
        <end position="226"/>
    </location>
</feature>
<organism evidence="6 7">
    <name type="scientific">Burkholderia pseudomultivorans</name>
    <dbReference type="NCBI Taxonomy" id="1207504"/>
    <lineage>
        <taxon>Bacteria</taxon>
        <taxon>Pseudomonadati</taxon>
        <taxon>Pseudomonadota</taxon>
        <taxon>Betaproteobacteria</taxon>
        <taxon>Burkholderiales</taxon>
        <taxon>Burkholderiaceae</taxon>
        <taxon>Burkholderia</taxon>
        <taxon>Burkholderia cepacia complex</taxon>
    </lineage>
</organism>
<keyword evidence="2" id="KW-0238">DNA-binding</keyword>
<dbReference type="InterPro" id="IPR058245">
    <property type="entry name" value="NreC/VraR/RcsB-like_REC"/>
</dbReference>
<dbReference type="InterPro" id="IPR011006">
    <property type="entry name" value="CheY-like_superfamily"/>
</dbReference>
<sequence length="226" mass="24140">MNTTNPKIAVALLDDHPIVTFGLALSLQDEPDIAIAGRYASATDLIAALNTGAMRIDVLVTDYQLRPGDIDGISLIRLLKIKMPAVKIVVSSAFHTLSTVTLAMNAGARGFVGKEEPIERLATVVREVARGAHCVDSLLDAEGGLNRAASAAKAKNGTSCASPAPATLTRREREVLRCFATGMSVSDIAAKFRRSLKTISTQKQSAYRKLGIRTDFELYAIVDELG</sequence>
<keyword evidence="1 3" id="KW-0597">Phosphoprotein</keyword>
<dbReference type="PROSITE" id="PS00622">
    <property type="entry name" value="HTH_LUXR_1"/>
    <property type="match status" value="1"/>
</dbReference>
<dbReference type="PROSITE" id="PS50110">
    <property type="entry name" value="RESPONSE_REGULATORY"/>
    <property type="match status" value="1"/>
</dbReference>
<dbReference type="Gene3D" id="3.40.50.2300">
    <property type="match status" value="1"/>
</dbReference>
<proteinExistence type="predicted"/>
<dbReference type="Gene3D" id="1.10.10.10">
    <property type="entry name" value="Winged helix-like DNA-binding domain superfamily/Winged helix DNA-binding domain"/>
    <property type="match status" value="1"/>
</dbReference>
<dbReference type="SUPFAM" id="SSF46894">
    <property type="entry name" value="C-terminal effector domain of the bipartite response regulators"/>
    <property type="match status" value="1"/>
</dbReference>
<evidence type="ECO:0000256" key="3">
    <source>
        <dbReference type="PROSITE-ProRule" id="PRU00169"/>
    </source>
</evidence>
<feature type="domain" description="Response regulatory" evidence="5">
    <location>
        <begin position="9"/>
        <end position="129"/>
    </location>
</feature>
<evidence type="ECO:0000313" key="7">
    <source>
        <dbReference type="Proteomes" id="UP000062912"/>
    </source>
</evidence>
<comment type="caution">
    <text evidence="6">The sequence shown here is derived from an EMBL/GenBank/DDBJ whole genome shotgun (WGS) entry which is preliminary data.</text>
</comment>
<dbReference type="GO" id="GO:0003677">
    <property type="term" value="F:DNA binding"/>
    <property type="evidence" value="ECO:0007669"/>
    <property type="project" value="UniProtKB-KW"/>
</dbReference>
<dbReference type="Pfam" id="PF00196">
    <property type="entry name" value="GerE"/>
    <property type="match status" value="1"/>
</dbReference>
<dbReference type="InterPro" id="IPR036388">
    <property type="entry name" value="WH-like_DNA-bd_sf"/>
</dbReference>
<dbReference type="RefSeq" id="WP_060243144.1">
    <property type="nucleotide sequence ID" value="NZ_LPJR01000041.1"/>
</dbReference>
<evidence type="ECO:0000259" key="5">
    <source>
        <dbReference type="PROSITE" id="PS50110"/>
    </source>
</evidence>
<dbReference type="InterPro" id="IPR039420">
    <property type="entry name" value="WalR-like"/>
</dbReference>
<dbReference type="PANTHER" id="PTHR43214">
    <property type="entry name" value="TWO-COMPONENT RESPONSE REGULATOR"/>
    <property type="match status" value="1"/>
</dbReference>
<dbReference type="EMBL" id="LPJR01000041">
    <property type="protein sequence ID" value="KWF27198.1"/>
    <property type="molecule type" value="Genomic_DNA"/>
</dbReference>
<dbReference type="SMART" id="SM00421">
    <property type="entry name" value="HTH_LUXR"/>
    <property type="match status" value="1"/>
</dbReference>
<dbReference type="PRINTS" id="PR00038">
    <property type="entry name" value="HTHLUXR"/>
</dbReference>
<evidence type="ECO:0008006" key="8">
    <source>
        <dbReference type="Google" id="ProtNLM"/>
    </source>
</evidence>
<evidence type="ECO:0000256" key="2">
    <source>
        <dbReference type="ARBA" id="ARBA00023125"/>
    </source>
</evidence>
<dbReference type="PROSITE" id="PS50043">
    <property type="entry name" value="HTH_LUXR_2"/>
    <property type="match status" value="1"/>
</dbReference>
<dbReference type="CDD" id="cd06170">
    <property type="entry name" value="LuxR_C_like"/>
    <property type="match status" value="1"/>
</dbReference>
<dbReference type="PANTHER" id="PTHR43214:SF17">
    <property type="entry name" value="TRANSCRIPTIONAL REGULATORY PROTEIN RCSB"/>
    <property type="match status" value="1"/>
</dbReference>
<dbReference type="GO" id="GO:0006355">
    <property type="term" value="P:regulation of DNA-templated transcription"/>
    <property type="evidence" value="ECO:0007669"/>
    <property type="project" value="InterPro"/>
</dbReference>
<dbReference type="Proteomes" id="UP000062912">
    <property type="component" value="Unassembled WGS sequence"/>
</dbReference>
<accession>A0A132EF46</accession>
<reference evidence="6 7" key="1">
    <citation type="submission" date="2015-11" db="EMBL/GenBank/DDBJ databases">
        <title>Expanding the genomic diversity of Burkholderia species for the development of highly accurate diagnostics.</title>
        <authorList>
            <person name="Sahl J."/>
            <person name="Keim P."/>
            <person name="Wagner D."/>
        </authorList>
    </citation>
    <scope>NUCLEOTIDE SEQUENCE [LARGE SCALE GENOMIC DNA]</scope>
    <source>
        <strain evidence="6 7">MSMB368WGS</strain>
    </source>
</reference>
<dbReference type="AlphaFoldDB" id="A0A132EF46"/>
<dbReference type="CDD" id="cd17535">
    <property type="entry name" value="REC_NarL-like"/>
    <property type="match status" value="1"/>
</dbReference>
<dbReference type="SMART" id="SM00448">
    <property type="entry name" value="REC"/>
    <property type="match status" value="1"/>
</dbReference>
<feature type="modified residue" description="4-aspartylphosphate" evidence="3">
    <location>
        <position position="62"/>
    </location>
</feature>
<name>A0A132EF46_9BURK</name>
<evidence type="ECO:0000256" key="1">
    <source>
        <dbReference type="ARBA" id="ARBA00022553"/>
    </source>
</evidence>
<dbReference type="GO" id="GO:0000160">
    <property type="term" value="P:phosphorelay signal transduction system"/>
    <property type="evidence" value="ECO:0007669"/>
    <property type="project" value="InterPro"/>
</dbReference>
<evidence type="ECO:0000259" key="4">
    <source>
        <dbReference type="PROSITE" id="PS50043"/>
    </source>
</evidence>
<dbReference type="InterPro" id="IPR001789">
    <property type="entry name" value="Sig_transdc_resp-reg_receiver"/>
</dbReference>
<protein>
    <recommendedName>
        <fullName evidence="8">LuxR family transcriptional regulator</fullName>
    </recommendedName>
</protein>
<gene>
    <name evidence="6" type="ORF">WT56_19415</name>
</gene>
<dbReference type="InterPro" id="IPR000792">
    <property type="entry name" value="Tscrpt_reg_LuxR_C"/>
</dbReference>
<evidence type="ECO:0000313" key="6">
    <source>
        <dbReference type="EMBL" id="KWF27198.1"/>
    </source>
</evidence>
<dbReference type="OrthoDB" id="9796655at2"/>
<dbReference type="InterPro" id="IPR016032">
    <property type="entry name" value="Sig_transdc_resp-reg_C-effctor"/>
</dbReference>
<dbReference type="Pfam" id="PF00072">
    <property type="entry name" value="Response_reg"/>
    <property type="match status" value="1"/>
</dbReference>